<keyword evidence="1" id="KW-0812">Transmembrane</keyword>
<feature type="transmembrane region" description="Helical" evidence="1">
    <location>
        <begin position="388"/>
        <end position="412"/>
    </location>
</feature>
<evidence type="ECO:0000256" key="1">
    <source>
        <dbReference type="SAM" id="Phobius"/>
    </source>
</evidence>
<comment type="caution">
    <text evidence="2">The sequence shown here is derived from an EMBL/GenBank/DDBJ whole genome shotgun (WGS) entry which is preliminary data.</text>
</comment>
<feature type="transmembrane region" description="Helical" evidence="1">
    <location>
        <begin position="249"/>
        <end position="282"/>
    </location>
</feature>
<dbReference type="EMBL" id="PPTS01000002">
    <property type="protein sequence ID" value="RDB66273.1"/>
    <property type="molecule type" value="Genomic_DNA"/>
</dbReference>
<name>A0A369M3E7_9ACTN</name>
<dbReference type="RefSeq" id="WP_015540248.1">
    <property type="nucleotide sequence ID" value="NZ_CABMMS010000002.1"/>
</dbReference>
<dbReference type="Proteomes" id="UP000254000">
    <property type="component" value="Unassembled WGS sequence"/>
</dbReference>
<protein>
    <submittedName>
        <fullName evidence="2">ABC transporter permease</fullName>
    </submittedName>
</protein>
<dbReference type="PANTHER" id="PTHR37305">
    <property type="entry name" value="INTEGRAL MEMBRANE PROTEIN-RELATED"/>
    <property type="match status" value="1"/>
</dbReference>
<evidence type="ECO:0000313" key="2">
    <source>
        <dbReference type="EMBL" id="RDB66273.1"/>
    </source>
</evidence>
<feature type="transmembrane region" description="Helical" evidence="1">
    <location>
        <begin position="335"/>
        <end position="355"/>
    </location>
</feature>
<accession>A0A369M3E7</accession>
<proteinExistence type="predicted"/>
<dbReference type="AlphaFoldDB" id="A0A369M3E7"/>
<feature type="transmembrane region" description="Helical" evidence="1">
    <location>
        <begin position="307"/>
        <end position="328"/>
    </location>
</feature>
<gene>
    <name evidence="2" type="ORF">C1877_03515</name>
</gene>
<dbReference type="PANTHER" id="PTHR37305:SF1">
    <property type="entry name" value="MEMBRANE PROTEIN"/>
    <property type="match status" value="1"/>
</dbReference>
<feature type="transmembrane region" description="Helical" evidence="1">
    <location>
        <begin position="202"/>
        <end position="228"/>
    </location>
</feature>
<dbReference type="OrthoDB" id="1700423at2"/>
<feature type="transmembrane region" description="Helical" evidence="1">
    <location>
        <begin position="20"/>
        <end position="38"/>
    </location>
</feature>
<evidence type="ECO:0000313" key="3">
    <source>
        <dbReference type="Proteomes" id="UP000254000"/>
    </source>
</evidence>
<keyword evidence="1" id="KW-1133">Transmembrane helix</keyword>
<dbReference type="GeneID" id="78358781"/>
<reference evidence="2 3" key="1">
    <citation type="journal article" date="2018" name="Elife">
        <title>Discovery and characterization of a prevalent human gut bacterial enzyme sufficient for the inactivation of a family of plant toxins.</title>
        <authorList>
            <person name="Koppel N."/>
            <person name="Bisanz J.E."/>
            <person name="Pandelia M.E."/>
            <person name="Turnbaugh P.J."/>
            <person name="Balskus E.P."/>
        </authorList>
    </citation>
    <scope>NUCLEOTIDE SEQUENCE [LARGE SCALE GENOMIC DNA]</scope>
    <source>
        <strain evidence="2 3">3C</strain>
    </source>
</reference>
<keyword evidence="1" id="KW-0472">Membrane</keyword>
<organism evidence="2 3">
    <name type="scientific">Gordonibacter pamelaeae</name>
    <dbReference type="NCBI Taxonomy" id="471189"/>
    <lineage>
        <taxon>Bacteria</taxon>
        <taxon>Bacillati</taxon>
        <taxon>Actinomycetota</taxon>
        <taxon>Coriobacteriia</taxon>
        <taxon>Eggerthellales</taxon>
        <taxon>Eggerthellaceae</taxon>
        <taxon>Gordonibacter</taxon>
    </lineage>
</organism>
<keyword evidence="3" id="KW-1185">Reference proteome</keyword>
<dbReference type="GO" id="GO:0140359">
    <property type="term" value="F:ABC-type transporter activity"/>
    <property type="evidence" value="ECO:0007669"/>
    <property type="project" value="InterPro"/>
</dbReference>
<dbReference type="GO" id="GO:0005886">
    <property type="term" value="C:plasma membrane"/>
    <property type="evidence" value="ECO:0007669"/>
    <property type="project" value="UniProtKB-SubCell"/>
</dbReference>
<dbReference type="Pfam" id="PF12679">
    <property type="entry name" value="ABC2_membrane_2"/>
    <property type="match status" value="1"/>
</dbReference>
<sequence length="421" mass="44676">MLDLVRFELKKLLARRTSQVVAVGVLALLCVIMALNVVQTKTRSDAGEIVGGTAAIAQQKARAEAHEGVLTVERVQEEVAAYKALAFSKVDPAQVEGLNAEAAYTLMNEAYSEDEFRAIYDTYFSYLLSPWITGGLEQYQVAAQLGDEDVAGFYGAVAAMLQRALDDGMGGTWTFSDAERAYWTDKQAGVGEPLAYGYAGGWADVMACIGFLAFAMVAVCVVLTPVFAGEYQDRTDAVLLAARYGRSKLVAAKIVASLLFATAYFALATAVIMGVALAFFGAEGGDLPVQVLGLGIPYNLTMAEATWTAVGLGYLMTLGLAGLTLLLSSKLRSQLAIFAACAALIFLTGMIPSGGSGALQHVLYLFPINALNDQVLYNALVSYPVGPLVIDLVGLLAVAYALVLVVCAPLAARAFRRHQVM</sequence>